<dbReference type="GO" id="GO:0006298">
    <property type="term" value="P:mismatch repair"/>
    <property type="evidence" value="ECO:0007669"/>
    <property type="project" value="TreeGrafter"/>
</dbReference>
<proteinExistence type="inferred from homology"/>
<evidence type="ECO:0000256" key="8">
    <source>
        <dbReference type="ARBA" id="ARBA00022759"/>
    </source>
</evidence>
<comment type="function">
    <text evidence="2 11">Endonuclease that specifically degrades the RNA of RNA-DNA hybrids.</text>
</comment>
<dbReference type="CDD" id="cd06590">
    <property type="entry name" value="RNase_HII_bacteria_HIII_like"/>
    <property type="match status" value="1"/>
</dbReference>
<dbReference type="GO" id="GO:0032299">
    <property type="term" value="C:ribonuclease H2 complex"/>
    <property type="evidence" value="ECO:0007669"/>
    <property type="project" value="TreeGrafter"/>
</dbReference>
<organism evidence="13 14">
    <name type="scientific">Mycoplasmopsis bovis CQ-W70</name>
    <dbReference type="NCBI Taxonomy" id="1316930"/>
    <lineage>
        <taxon>Bacteria</taxon>
        <taxon>Bacillati</taxon>
        <taxon>Mycoplasmatota</taxon>
        <taxon>Mycoplasmoidales</taxon>
        <taxon>Metamycoplasmataceae</taxon>
        <taxon>Mycoplasmopsis</taxon>
    </lineage>
</organism>
<dbReference type="EMBL" id="CP005933">
    <property type="protein sequence ID" value="AIA33776.1"/>
    <property type="molecule type" value="Genomic_DNA"/>
</dbReference>
<dbReference type="Pfam" id="PF01351">
    <property type="entry name" value="RNase_HII"/>
    <property type="match status" value="1"/>
</dbReference>
<dbReference type="GO" id="GO:0003723">
    <property type="term" value="F:RNA binding"/>
    <property type="evidence" value="ECO:0007669"/>
    <property type="project" value="UniProtKB-UniRule"/>
</dbReference>
<gene>
    <name evidence="13" type="ORF">K668_00940</name>
</gene>
<dbReference type="EC" id="3.1.26.4" evidence="11"/>
<keyword evidence="5" id="KW-0963">Cytoplasm</keyword>
<dbReference type="GO" id="GO:0046872">
    <property type="term" value="F:metal ion binding"/>
    <property type="evidence" value="ECO:0007669"/>
    <property type="project" value="UniProtKB-KW"/>
</dbReference>
<feature type="binding site" evidence="10">
    <location>
        <position position="128"/>
    </location>
    <ligand>
        <name>a divalent metal cation</name>
        <dbReference type="ChEBI" id="CHEBI:60240"/>
    </ligand>
</feature>
<evidence type="ECO:0000256" key="3">
    <source>
        <dbReference type="ARBA" id="ARBA00004496"/>
    </source>
</evidence>
<dbReference type="PANTHER" id="PTHR10954">
    <property type="entry name" value="RIBONUCLEASE H2 SUBUNIT A"/>
    <property type="match status" value="1"/>
</dbReference>
<dbReference type="Proteomes" id="UP000027182">
    <property type="component" value="Chromosome"/>
</dbReference>
<dbReference type="HOGENOM" id="CLU_059546_2_0_14"/>
<dbReference type="GO" id="GO:0043137">
    <property type="term" value="P:DNA replication, removal of RNA primer"/>
    <property type="evidence" value="ECO:0007669"/>
    <property type="project" value="TreeGrafter"/>
</dbReference>
<sequence>MQFLDLDVESSLLENKSIIGVDEVGVGDYFGPLCASAVFIDAQNVNKVAELGIKDSKKLSDKRIKELALKLKNSGLIHYSLAHLNPSGYNKLNKSYNANILKMFVHLKAINSVVFKLKNIKYDYIFIDKYASVDNMLKYYNELVINNNWANFQEINEDILIANKAESYSISVAAASILARDQFLTLVSKMNDEYNTVFPLGAGPKVNAFAKDFFAKHSYDEEVIKKTCKKSFKMNILN</sequence>
<keyword evidence="9 10" id="KW-0378">Hydrolase</keyword>
<keyword evidence="6 10" id="KW-0540">Nuclease</keyword>
<dbReference type="GO" id="GO:0004523">
    <property type="term" value="F:RNA-DNA hybrid ribonuclease activity"/>
    <property type="evidence" value="ECO:0007669"/>
    <property type="project" value="UniProtKB-UniRule"/>
</dbReference>
<feature type="binding site" evidence="10">
    <location>
        <position position="22"/>
    </location>
    <ligand>
        <name>a divalent metal cation</name>
        <dbReference type="ChEBI" id="CHEBI:60240"/>
    </ligand>
</feature>
<dbReference type="GO" id="GO:0005737">
    <property type="term" value="C:cytoplasm"/>
    <property type="evidence" value="ECO:0007669"/>
    <property type="project" value="UniProtKB-SubCell"/>
</dbReference>
<name>A0A059Y7Z4_MYCBV</name>
<accession>A0A059Y7Z4</accession>
<evidence type="ECO:0000256" key="10">
    <source>
        <dbReference type="PROSITE-ProRule" id="PRU01319"/>
    </source>
</evidence>
<dbReference type="PATRIC" id="fig|1316930.3.peg.194"/>
<keyword evidence="8 10" id="KW-0255">Endonuclease</keyword>
<comment type="cofactor">
    <cofactor evidence="10">
        <name>Mn(2+)</name>
        <dbReference type="ChEBI" id="CHEBI:29035"/>
    </cofactor>
    <cofactor evidence="10">
        <name>Mg(2+)</name>
        <dbReference type="ChEBI" id="CHEBI:18420"/>
    </cofactor>
    <text evidence="10">Manganese or magnesium. Binds 1 divalent metal ion per monomer in the absence of substrate. May bind a second metal ion after substrate binding.</text>
</comment>
<evidence type="ECO:0000256" key="2">
    <source>
        <dbReference type="ARBA" id="ARBA00004065"/>
    </source>
</evidence>
<comment type="catalytic activity">
    <reaction evidence="1 10 11">
        <text>Endonucleolytic cleavage to 5'-phosphomonoester.</text>
        <dbReference type="EC" id="3.1.26.4"/>
    </reaction>
</comment>
<dbReference type="InterPro" id="IPR024567">
    <property type="entry name" value="RNase_HII/HIII_dom"/>
</dbReference>
<dbReference type="PROSITE" id="PS51975">
    <property type="entry name" value="RNASE_H_2"/>
    <property type="match status" value="1"/>
</dbReference>
<evidence type="ECO:0000256" key="4">
    <source>
        <dbReference type="ARBA" id="ARBA00008378"/>
    </source>
</evidence>
<dbReference type="SUPFAM" id="SSF53098">
    <property type="entry name" value="Ribonuclease H-like"/>
    <property type="match status" value="1"/>
</dbReference>
<evidence type="ECO:0000256" key="1">
    <source>
        <dbReference type="ARBA" id="ARBA00000077"/>
    </source>
</evidence>
<evidence type="ECO:0000256" key="11">
    <source>
        <dbReference type="RuleBase" id="RU003515"/>
    </source>
</evidence>
<reference evidence="13 14" key="1">
    <citation type="submission" date="2013-04" db="EMBL/GenBank/DDBJ databases">
        <authorList>
            <person name="Lin L."/>
            <person name="Zeng Z."/>
            <person name="Xie J."/>
            <person name="Luo L."/>
            <person name="Yang Z."/>
            <person name="Liang W."/>
            <person name="Lin H."/>
            <person name="Dong C."/>
            <person name="Sun Y."/>
        </authorList>
    </citation>
    <scope>NUCLEOTIDE SEQUENCE [LARGE SCALE GENOMIC DNA]</scope>
    <source>
        <strain evidence="13 14">CQ-W70</strain>
    </source>
</reference>
<evidence type="ECO:0000313" key="13">
    <source>
        <dbReference type="EMBL" id="AIA33776.1"/>
    </source>
</evidence>
<dbReference type="InterPro" id="IPR012337">
    <property type="entry name" value="RNaseH-like_sf"/>
</dbReference>
<evidence type="ECO:0000256" key="7">
    <source>
        <dbReference type="ARBA" id="ARBA00022723"/>
    </source>
</evidence>
<evidence type="ECO:0000259" key="12">
    <source>
        <dbReference type="PROSITE" id="PS51975"/>
    </source>
</evidence>
<dbReference type="AlphaFoldDB" id="A0A059Y7Z4"/>
<evidence type="ECO:0000256" key="6">
    <source>
        <dbReference type="ARBA" id="ARBA00022722"/>
    </source>
</evidence>
<evidence type="ECO:0000256" key="9">
    <source>
        <dbReference type="ARBA" id="ARBA00022801"/>
    </source>
</evidence>
<evidence type="ECO:0000313" key="14">
    <source>
        <dbReference type="Proteomes" id="UP000027182"/>
    </source>
</evidence>
<keyword evidence="7 10" id="KW-0479">Metal-binding</keyword>
<dbReference type="Gene3D" id="3.30.420.10">
    <property type="entry name" value="Ribonuclease H-like superfamily/Ribonuclease H"/>
    <property type="match status" value="1"/>
</dbReference>
<evidence type="ECO:0000256" key="5">
    <source>
        <dbReference type="ARBA" id="ARBA00022490"/>
    </source>
</evidence>
<dbReference type="InterPro" id="IPR036397">
    <property type="entry name" value="RNaseH_sf"/>
</dbReference>
<dbReference type="KEGG" id="mbq:K668_00940"/>
<dbReference type="RefSeq" id="WP_013954634.1">
    <property type="nucleotide sequence ID" value="NZ_CP005933.1"/>
</dbReference>
<protein>
    <recommendedName>
        <fullName evidence="11">Ribonuclease</fullName>
        <ecNumber evidence="11">3.1.26.4</ecNumber>
    </recommendedName>
</protein>
<dbReference type="PANTHER" id="PTHR10954:SF23">
    <property type="entry name" value="RIBONUCLEASE"/>
    <property type="match status" value="1"/>
</dbReference>
<dbReference type="InterPro" id="IPR001352">
    <property type="entry name" value="RNase_HII/HIII"/>
</dbReference>
<feature type="binding site" evidence="10">
    <location>
        <position position="23"/>
    </location>
    <ligand>
        <name>a divalent metal cation</name>
        <dbReference type="ChEBI" id="CHEBI:60240"/>
    </ligand>
</feature>
<feature type="domain" description="RNase H type-2" evidence="12">
    <location>
        <begin position="16"/>
        <end position="238"/>
    </location>
</feature>
<comment type="subcellular location">
    <subcellularLocation>
        <location evidence="3">Cytoplasm</location>
    </subcellularLocation>
</comment>
<comment type="similarity">
    <text evidence="4">Belongs to the RNase HII family. RnhC subfamily.</text>
</comment>